<evidence type="ECO:0000313" key="2">
    <source>
        <dbReference type="EMBL" id="ANB92561.1"/>
    </source>
</evidence>
<sequence length="112" mass="12923">MNQFNQNTFNSSLNNTAENAPQSNQIDASTPSEPNTIPKEKEALTPTQRKMQKLMEQMEKLKEQEAAERQKAAEKQEKEVLKLLKKSGFFKYNTKQIEKALPQILQLLDSQR</sequence>
<dbReference type="Proteomes" id="UP000076765">
    <property type="component" value="Plasmid pMOV1"/>
</dbReference>
<evidence type="ECO:0000313" key="3">
    <source>
        <dbReference type="EMBL" id="STY98548.1"/>
    </source>
</evidence>
<reference evidence="2 5" key="1">
    <citation type="submission" date="2015-04" db="EMBL/GenBank/DDBJ databases">
        <authorList>
            <person name="Calcutt M.J."/>
            <person name="Foecking M.F."/>
        </authorList>
    </citation>
    <scope>NUCLEOTIDE SEQUENCE [LARGE SCALE GENOMIC DNA]</scope>
    <source>
        <strain evidence="2 5">199/55</strain>
        <plasmid evidence="2">pMOV1</plasmid>
        <plasmid evidence="5">pmov1</plasmid>
    </source>
</reference>
<dbReference type="AlphaFoldDB" id="A0A378QCR4"/>
<geneLocation type="plasmid" evidence="2">
    <name>pMOV1</name>
</geneLocation>
<feature type="region of interest" description="Disordered" evidence="1">
    <location>
        <begin position="1"/>
        <end position="49"/>
    </location>
</feature>
<name>A0A378QCR4_9GAMM</name>
<reference evidence="3 6" key="2">
    <citation type="submission" date="2018-06" db="EMBL/GenBank/DDBJ databases">
        <authorList>
            <consortium name="Pathogen Informatics"/>
            <person name="Doyle S."/>
        </authorList>
    </citation>
    <scope>NUCLEOTIDE SEQUENCE [LARGE SCALE GENOMIC DNA]</scope>
    <source>
        <strain evidence="3 6">NCTC11227</strain>
    </source>
</reference>
<keyword evidence="2" id="KW-0614">Plasmid</keyword>
<accession>A0A378QCR4</accession>
<dbReference type="KEGG" id="moi:MOVS_10720"/>
<evidence type="ECO:0000256" key="1">
    <source>
        <dbReference type="SAM" id="MobiDB-lite"/>
    </source>
</evidence>
<dbReference type="EMBL" id="UGPW01000002">
    <property type="protein sequence ID" value="STY98596.1"/>
    <property type="molecule type" value="Genomic_DNA"/>
</dbReference>
<protein>
    <submittedName>
        <fullName evidence="3">Uncharacterized protein</fullName>
    </submittedName>
</protein>
<geneLocation type="plasmid" evidence="5">
    <name>pmov1</name>
</geneLocation>
<evidence type="ECO:0000313" key="5">
    <source>
        <dbReference type="Proteomes" id="UP000076765"/>
    </source>
</evidence>
<feature type="compositionally biased region" description="Polar residues" evidence="1">
    <location>
        <begin position="1"/>
        <end position="35"/>
    </location>
</feature>
<dbReference type="EMBL" id="UGPW01000002">
    <property type="protein sequence ID" value="STY98548.1"/>
    <property type="molecule type" value="Genomic_DNA"/>
</dbReference>
<dbReference type="EMBL" id="CP011159">
    <property type="protein sequence ID" value="ANB92561.1"/>
    <property type="molecule type" value="Genomic_DNA"/>
</dbReference>
<evidence type="ECO:0000313" key="6">
    <source>
        <dbReference type="Proteomes" id="UP000255102"/>
    </source>
</evidence>
<keyword evidence="5" id="KW-1185">Reference proteome</keyword>
<evidence type="ECO:0000313" key="4">
    <source>
        <dbReference type="EMBL" id="STY98596.1"/>
    </source>
</evidence>
<gene>
    <name evidence="2" type="ORF">MOVS_10720</name>
    <name evidence="3" type="ORF">NCTC11227_02224</name>
    <name evidence="4" type="ORF">NCTC11227_02272</name>
</gene>
<dbReference type="RefSeq" id="WP_063515070.1">
    <property type="nucleotide sequence ID" value="NZ_CP011159.1"/>
</dbReference>
<proteinExistence type="predicted"/>
<dbReference type="Proteomes" id="UP000255102">
    <property type="component" value="Unassembled WGS sequence"/>
</dbReference>
<organism evidence="3 6">
    <name type="scientific">Moraxella ovis</name>
    <dbReference type="NCBI Taxonomy" id="29433"/>
    <lineage>
        <taxon>Bacteria</taxon>
        <taxon>Pseudomonadati</taxon>
        <taxon>Pseudomonadota</taxon>
        <taxon>Gammaproteobacteria</taxon>
        <taxon>Moraxellales</taxon>
        <taxon>Moraxellaceae</taxon>
        <taxon>Moraxella</taxon>
    </lineage>
</organism>